<dbReference type="AlphaFoldDB" id="A0A1H8Q5T6"/>
<evidence type="ECO:0000256" key="5">
    <source>
        <dbReference type="ARBA" id="ARBA00022793"/>
    </source>
</evidence>
<dbReference type="InterPro" id="IPR003817">
    <property type="entry name" value="PS_Dcarbxylase"/>
</dbReference>
<evidence type="ECO:0000256" key="12">
    <source>
        <dbReference type="ARBA" id="ARBA00024326"/>
    </source>
</evidence>
<keyword evidence="5" id="KW-0210">Decarboxylase</keyword>
<dbReference type="PANTHER" id="PTHR10067:SF6">
    <property type="entry name" value="PHOSPHATIDYLSERINE DECARBOXYLASE PROENZYME, MITOCHONDRIAL"/>
    <property type="match status" value="1"/>
</dbReference>
<evidence type="ECO:0000256" key="1">
    <source>
        <dbReference type="ARBA" id="ARBA00001928"/>
    </source>
</evidence>
<reference evidence="13 14" key="1">
    <citation type="submission" date="2016-10" db="EMBL/GenBank/DDBJ databases">
        <authorList>
            <person name="de Groot N.N."/>
        </authorList>
    </citation>
    <scope>NUCLEOTIDE SEQUENCE [LARGE SCALE GENOMIC DNA]</scope>
    <source>
        <strain evidence="13 14">CGMCC 1.10238</strain>
    </source>
</reference>
<name>A0A1H8Q5T6_9BACL</name>
<dbReference type="GO" id="GO:0006646">
    <property type="term" value="P:phosphatidylethanolamine biosynthetic process"/>
    <property type="evidence" value="ECO:0007669"/>
    <property type="project" value="UniProtKB-UniPathway"/>
</dbReference>
<dbReference type="UniPathway" id="UPA00558"/>
<evidence type="ECO:0000256" key="11">
    <source>
        <dbReference type="ARBA" id="ARBA00023317"/>
    </source>
</evidence>
<evidence type="ECO:0000256" key="7">
    <source>
        <dbReference type="ARBA" id="ARBA00023145"/>
    </source>
</evidence>
<dbReference type="STRING" id="1333845.SAMN04487895_10883"/>
<sequence>MICPLFYVNIMQSGPGPIGPGAALYDGRVTSMVKRLLRLMTELSSHRWISRIMGAFSHSRISRFLIPAFIRTYHIPASQAEKDLREYSTLNEFFSRRLKPGMRPVTEETDALASPVDAMITAMGKIESGTILNVKGQDYNLEELLNHSPHQELYKKGFFFVLYLSPTDYHRIHSPVTGKKTESDHIRGRCYPVNEFGMKHMKGVLCRNERLITYIAHSAGEVAVVKVGAMNVSSIRYSVEGKSAWEIGEDLAYFEFGSTVVLLTESGIFSPRPGLEPGTKVKMGELLGFLQPSK</sequence>
<keyword evidence="7" id="KW-0865">Zymogen</keyword>
<accession>A0A1H8Q5T6</accession>
<evidence type="ECO:0000256" key="8">
    <source>
        <dbReference type="ARBA" id="ARBA00023209"/>
    </source>
</evidence>
<comment type="cofactor">
    <cofactor evidence="1">
        <name>pyruvate</name>
        <dbReference type="ChEBI" id="CHEBI:15361"/>
    </cofactor>
</comment>
<keyword evidence="4" id="KW-0444">Lipid biosynthesis</keyword>
<dbReference type="NCBIfam" id="TIGR00163">
    <property type="entry name" value="PS_decarb"/>
    <property type="match status" value="1"/>
</dbReference>
<organism evidence="13 14">
    <name type="scientific">Paenibacillus sophorae</name>
    <dbReference type="NCBI Taxonomy" id="1333845"/>
    <lineage>
        <taxon>Bacteria</taxon>
        <taxon>Bacillati</taxon>
        <taxon>Bacillota</taxon>
        <taxon>Bacilli</taxon>
        <taxon>Bacillales</taxon>
        <taxon>Paenibacillaceae</taxon>
        <taxon>Paenibacillus</taxon>
    </lineage>
</organism>
<evidence type="ECO:0000256" key="10">
    <source>
        <dbReference type="ARBA" id="ARBA00023264"/>
    </source>
</evidence>
<protein>
    <recommendedName>
        <fullName evidence="3">phosphatidylserine decarboxylase</fullName>
        <ecNumber evidence="3">4.1.1.65</ecNumber>
    </recommendedName>
</protein>
<evidence type="ECO:0000256" key="2">
    <source>
        <dbReference type="ARBA" id="ARBA00005189"/>
    </source>
</evidence>
<evidence type="ECO:0000256" key="6">
    <source>
        <dbReference type="ARBA" id="ARBA00023098"/>
    </source>
</evidence>
<evidence type="ECO:0000256" key="9">
    <source>
        <dbReference type="ARBA" id="ARBA00023239"/>
    </source>
</evidence>
<keyword evidence="6" id="KW-0443">Lipid metabolism</keyword>
<gene>
    <name evidence="13" type="ORF">SAMN04487895_10883</name>
</gene>
<keyword evidence="11" id="KW-0670">Pyruvate</keyword>
<evidence type="ECO:0000256" key="3">
    <source>
        <dbReference type="ARBA" id="ARBA00012243"/>
    </source>
</evidence>
<comment type="pathway">
    <text evidence="12">Phospholipid metabolism; phosphatidylethanolamine biosynthesis.</text>
</comment>
<proteinExistence type="predicted"/>
<keyword evidence="10" id="KW-1208">Phospholipid metabolism</keyword>
<dbReference type="Proteomes" id="UP000198809">
    <property type="component" value="Unassembled WGS sequence"/>
</dbReference>
<comment type="pathway">
    <text evidence="2">Lipid metabolism.</text>
</comment>
<evidence type="ECO:0000313" key="14">
    <source>
        <dbReference type="Proteomes" id="UP000198809"/>
    </source>
</evidence>
<dbReference type="GO" id="GO:0004609">
    <property type="term" value="F:phosphatidylserine decarboxylase activity"/>
    <property type="evidence" value="ECO:0007669"/>
    <property type="project" value="UniProtKB-EC"/>
</dbReference>
<evidence type="ECO:0000256" key="4">
    <source>
        <dbReference type="ARBA" id="ARBA00022516"/>
    </source>
</evidence>
<dbReference type="EMBL" id="FODH01000008">
    <property type="protein sequence ID" value="SEO49589.1"/>
    <property type="molecule type" value="Genomic_DNA"/>
</dbReference>
<dbReference type="Pfam" id="PF02666">
    <property type="entry name" value="PS_Dcarbxylase"/>
    <property type="match status" value="1"/>
</dbReference>
<dbReference type="EC" id="4.1.1.65" evidence="3"/>
<keyword evidence="8" id="KW-0594">Phospholipid biosynthesis</keyword>
<evidence type="ECO:0000313" key="13">
    <source>
        <dbReference type="EMBL" id="SEO49589.1"/>
    </source>
</evidence>
<dbReference type="InterPro" id="IPR033177">
    <property type="entry name" value="PSD-B"/>
</dbReference>
<dbReference type="PANTHER" id="PTHR10067">
    <property type="entry name" value="PHOSPHATIDYLSERINE DECARBOXYLASE"/>
    <property type="match status" value="1"/>
</dbReference>
<keyword evidence="9" id="KW-0456">Lyase</keyword>